<feature type="transmembrane region" description="Helical" evidence="7">
    <location>
        <begin position="12"/>
        <end position="36"/>
    </location>
</feature>
<proteinExistence type="inferred from homology"/>
<feature type="transmembrane region" description="Helical" evidence="7">
    <location>
        <begin position="174"/>
        <end position="194"/>
    </location>
</feature>
<evidence type="ECO:0000256" key="5">
    <source>
        <dbReference type="ARBA" id="ARBA00022989"/>
    </source>
</evidence>
<dbReference type="RefSeq" id="WP_136080056.1">
    <property type="nucleotide sequence ID" value="NZ_CAAHFG010000001.1"/>
</dbReference>
<feature type="transmembrane region" description="Helical" evidence="7">
    <location>
        <begin position="206"/>
        <end position="233"/>
    </location>
</feature>
<keyword evidence="4 7" id="KW-0812">Transmembrane</keyword>
<feature type="transmembrane region" description="Helical" evidence="7">
    <location>
        <begin position="108"/>
        <end position="135"/>
    </location>
</feature>
<dbReference type="PANTHER" id="PTHR34184:SF4">
    <property type="entry name" value="UPF0718 PROTEIN YCGR"/>
    <property type="match status" value="1"/>
</dbReference>
<keyword evidence="6 7" id="KW-0472">Membrane</keyword>
<dbReference type="PANTHER" id="PTHR34184">
    <property type="entry name" value="UPF0718 PROTEIN YCGR"/>
    <property type="match status" value="1"/>
</dbReference>
<evidence type="ECO:0000256" key="2">
    <source>
        <dbReference type="ARBA" id="ARBA00006386"/>
    </source>
</evidence>
<evidence type="ECO:0000256" key="4">
    <source>
        <dbReference type="ARBA" id="ARBA00022692"/>
    </source>
</evidence>
<evidence type="ECO:0000256" key="1">
    <source>
        <dbReference type="ARBA" id="ARBA00004651"/>
    </source>
</evidence>
<dbReference type="Pfam" id="PF03773">
    <property type="entry name" value="ArsP_1"/>
    <property type="match status" value="1"/>
</dbReference>
<comment type="similarity">
    <text evidence="2">Belongs to the UPF0718 family.</text>
</comment>
<accession>A0A6C2U5A8</accession>
<dbReference type="AlphaFoldDB" id="A0A6C2U5A8"/>
<reference evidence="8 9" key="1">
    <citation type="submission" date="2019-04" db="EMBL/GenBank/DDBJ databases">
        <authorList>
            <person name="Van Vliet M D."/>
        </authorList>
    </citation>
    <scope>NUCLEOTIDE SEQUENCE [LARGE SCALE GENOMIC DNA]</scope>
    <source>
        <strain evidence="8 9">F1</strain>
    </source>
</reference>
<organism evidence="8 9">
    <name type="scientific">Pontiella desulfatans</name>
    <dbReference type="NCBI Taxonomy" id="2750659"/>
    <lineage>
        <taxon>Bacteria</taxon>
        <taxon>Pseudomonadati</taxon>
        <taxon>Kiritimatiellota</taxon>
        <taxon>Kiritimatiellia</taxon>
        <taxon>Kiritimatiellales</taxon>
        <taxon>Pontiellaceae</taxon>
        <taxon>Pontiella</taxon>
    </lineage>
</organism>
<dbReference type="Proteomes" id="UP000366872">
    <property type="component" value="Unassembled WGS sequence"/>
</dbReference>
<dbReference type="EMBL" id="CAAHFG010000001">
    <property type="protein sequence ID" value="VGO14586.1"/>
    <property type="molecule type" value="Genomic_DNA"/>
</dbReference>
<evidence type="ECO:0000256" key="7">
    <source>
        <dbReference type="SAM" id="Phobius"/>
    </source>
</evidence>
<feature type="transmembrane region" description="Helical" evidence="7">
    <location>
        <begin position="310"/>
        <end position="327"/>
    </location>
</feature>
<evidence type="ECO:0000256" key="3">
    <source>
        <dbReference type="ARBA" id="ARBA00022475"/>
    </source>
</evidence>
<keyword evidence="3" id="KW-1003">Cell membrane</keyword>
<dbReference type="InterPro" id="IPR005524">
    <property type="entry name" value="DUF318"/>
</dbReference>
<comment type="subcellular location">
    <subcellularLocation>
        <location evidence="1">Cell membrane</location>
        <topology evidence="1">Multi-pass membrane protein</topology>
    </subcellularLocation>
</comment>
<gene>
    <name evidence="8" type="ORF">PDESU_03149</name>
</gene>
<evidence type="ECO:0000313" key="8">
    <source>
        <dbReference type="EMBL" id="VGO14586.1"/>
    </source>
</evidence>
<evidence type="ECO:0000313" key="9">
    <source>
        <dbReference type="Proteomes" id="UP000366872"/>
    </source>
</evidence>
<feature type="transmembrane region" description="Helical" evidence="7">
    <location>
        <begin position="269"/>
        <end position="290"/>
    </location>
</feature>
<name>A0A6C2U5A8_PONDE</name>
<keyword evidence="9" id="KW-1185">Reference proteome</keyword>
<sequence>MDLLLNILKEIWLVTVQMAPYLLFGFLMAGILSVLISKDYVRRHLGGHGWMGSFKAALVGVPMPICSCGVIPLAASLRKHGASRGATASFLASTPQTGIDSLMITYALLGWVFAVFRAIVAFASGVICGTAIAAVSPKEDAGTGECEDECCQPNQQPAIKRMLSYGFISLPRDIAKAMLVGIIISGIISGLIPDDFFADRLGGSPIAMLIMLVIGIPLYVCSSASVPIALAFIKAGLSPGAALVFLITGPATNAATLTTLWQIIGKKQLVVFLVVLALCALAAGYLMNLFSPVLGVAEQVCHGKETTSPLDLAWAVLLLAVLLKALLPKRT</sequence>
<dbReference type="GO" id="GO:0005886">
    <property type="term" value="C:plasma membrane"/>
    <property type="evidence" value="ECO:0007669"/>
    <property type="project" value="UniProtKB-SubCell"/>
</dbReference>
<keyword evidence="5 7" id="KW-1133">Transmembrane helix</keyword>
<feature type="transmembrane region" description="Helical" evidence="7">
    <location>
        <begin position="239"/>
        <end position="257"/>
    </location>
</feature>
<dbReference type="InterPro" id="IPR052923">
    <property type="entry name" value="UPF0718"/>
</dbReference>
<evidence type="ECO:0000256" key="6">
    <source>
        <dbReference type="ARBA" id="ARBA00023136"/>
    </source>
</evidence>
<protein>
    <submittedName>
        <fullName evidence="8">Two-component membrane permease complex subunit SMU_747c</fullName>
    </submittedName>
</protein>